<evidence type="ECO:0000256" key="1">
    <source>
        <dbReference type="SAM" id="MobiDB-lite"/>
    </source>
</evidence>
<reference evidence="3" key="1">
    <citation type="journal article" date="2020" name="Stud. Mycol.">
        <title>101 Dothideomycetes genomes: A test case for predicting lifestyles and emergence of pathogens.</title>
        <authorList>
            <person name="Haridas S."/>
            <person name="Albert R."/>
            <person name="Binder M."/>
            <person name="Bloem J."/>
            <person name="LaButti K."/>
            <person name="Salamov A."/>
            <person name="Andreopoulos B."/>
            <person name="Baker S."/>
            <person name="Barry K."/>
            <person name="Bills G."/>
            <person name="Bluhm B."/>
            <person name="Cannon C."/>
            <person name="Castanera R."/>
            <person name="Culley D."/>
            <person name="Daum C."/>
            <person name="Ezra D."/>
            <person name="Gonzalez J."/>
            <person name="Henrissat B."/>
            <person name="Kuo A."/>
            <person name="Liang C."/>
            <person name="Lipzen A."/>
            <person name="Lutzoni F."/>
            <person name="Magnuson J."/>
            <person name="Mondo S."/>
            <person name="Nolan M."/>
            <person name="Ohm R."/>
            <person name="Pangilinan J."/>
            <person name="Park H.-J."/>
            <person name="Ramirez L."/>
            <person name="Alfaro M."/>
            <person name="Sun H."/>
            <person name="Tritt A."/>
            <person name="Yoshinaga Y."/>
            <person name="Zwiers L.-H."/>
            <person name="Turgeon B."/>
            <person name="Goodwin S."/>
            <person name="Spatafora J."/>
            <person name="Crous P."/>
            <person name="Grigoriev I."/>
        </authorList>
    </citation>
    <scope>NUCLEOTIDE SEQUENCE [LARGE SCALE GENOMIC DNA]</scope>
    <source>
        <strain evidence="3">CBS 304.66</strain>
    </source>
</reference>
<name>A0A9P4JVW3_9PLEO</name>
<sequence>MNPDGAPARANGSCGFCWVTRLQAPLVLIDEAGEALSQELVAVVEECPRICYSSLASTVQEGCYVGTLHSYSTAIPSSPRLSNNFQIDLCQKPRAVSERCVALHAHRIGELCLVQADFYKPLNDPFSLHTSPSDHIYSRPTTTSVEEQTQELIGFPEMFHTQLLCATAWIAAPLGGTLEDSVLRLSPDTDRMLSRASPRKNGCGSGRNPPRKWPTWIDAFAIGQQDGRSGQETRNTPKTARLEWTFTSQHMGSSSCSRRMPHLVE</sequence>
<organism evidence="2 3">
    <name type="scientific">Lojkania enalia</name>
    <dbReference type="NCBI Taxonomy" id="147567"/>
    <lineage>
        <taxon>Eukaryota</taxon>
        <taxon>Fungi</taxon>
        <taxon>Dikarya</taxon>
        <taxon>Ascomycota</taxon>
        <taxon>Pezizomycotina</taxon>
        <taxon>Dothideomycetes</taxon>
        <taxon>Pleosporomycetidae</taxon>
        <taxon>Pleosporales</taxon>
        <taxon>Pleosporales incertae sedis</taxon>
        <taxon>Lojkania</taxon>
    </lineage>
</organism>
<dbReference type="EMBL" id="ML986782">
    <property type="protein sequence ID" value="KAF2258114.1"/>
    <property type="molecule type" value="Genomic_DNA"/>
</dbReference>
<proteinExistence type="predicted"/>
<comment type="caution">
    <text evidence="2">The sequence shown here is derived from an EMBL/GenBank/DDBJ whole genome shotgun (WGS) entry which is preliminary data.</text>
</comment>
<accession>A0A9P4JVW3</accession>
<feature type="region of interest" description="Disordered" evidence="1">
    <location>
        <begin position="193"/>
        <end position="214"/>
    </location>
</feature>
<protein>
    <submittedName>
        <fullName evidence="2">Uncharacterized protein</fullName>
    </submittedName>
</protein>
<keyword evidence="3" id="KW-1185">Reference proteome</keyword>
<evidence type="ECO:0000313" key="2">
    <source>
        <dbReference type="EMBL" id="KAF2258114.1"/>
    </source>
</evidence>
<gene>
    <name evidence="2" type="ORF">CC78DRAFT_587517</name>
</gene>
<dbReference type="Proteomes" id="UP000800093">
    <property type="component" value="Unassembled WGS sequence"/>
</dbReference>
<evidence type="ECO:0000313" key="3">
    <source>
        <dbReference type="Proteomes" id="UP000800093"/>
    </source>
</evidence>
<dbReference type="AlphaFoldDB" id="A0A9P4JVW3"/>